<proteinExistence type="predicted"/>
<accession>A0A6C8GWZ2</accession>
<reference evidence="1 2" key="1">
    <citation type="journal article" date="2011" name="BMC Genomics">
        <title>Genome sequencing reveals diversification of virulence factor content and possible host adaptation in distinct subpopulations of Salmonella enterica.</title>
        <authorList>
            <person name="den Bakker H.C."/>
            <person name="Moreno Switt A.I."/>
            <person name="Govoni G."/>
            <person name="Cummings C.A."/>
            <person name="Ranieri M.L."/>
            <person name="Degoricija L."/>
            <person name="Hoelzer K."/>
            <person name="Rodriguez-Rivera L.D."/>
            <person name="Brown S."/>
            <person name="Bolchacova E."/>
            <person name="Furtado M.R."/>
            <person name="Wiedmann M."/>
        </authorList>
    </citation>
    <scope>NUCLEOTIDE SEQUENCE [LARGE SCALE GENOMIC DNA]</scope>
    <source>
        <strain evidence="1 2">R8-3404</strain>
    </source>
</reference>
<dbReference type="AlphaFoldDB" id="A0A6C8GWZ2"/>
<gene>
    <name evidence="1" type="ORF">LTSEUGA_5348</name>
</gene>
<evidence type="ECO:0000313" key="1">
    <source>
        <dbReference type="EMBL" id="EHC85829.1"/>
    </source>
</evidence>
<comment type="caution">
    <text evidence="1">The sequence shown here is derived from an EMBL/GenBank/DDBJ whole genome shotgun (WGS) entry which is preliminary data.</text>
</comment>
<name>A0A6C8GWZ2_SALET</name>
<dbReference type="EMBL" id="AFCV01001339">
    <property type="protein sequence ID" value="EHC85829.1"/>
    <property type="molecule type" value="Genomic_DNA"/>
</dbReference>
<dbReference type="Proteomes" id="UP000003915">
    <property type="component" value="Unassembled WGS sequence"/>
</dbReference>
<evidence type="ECO:0000313" key="2">
    <source>
        <dbReference type="Proteomes" id="UP000003915"/>
    </source>
</evidence>
<protein>
    <submittedName>
        <fullName evidence="1">Uncharacterized protein</fullName>
    </submittedName>
</protein>
<sequence>MYRQLLAQIQCIKVVSHDGVLRDVVLSRLLFGLQIAICANEPTLQQEIYCGN</sequence>
<organism evidence="1 2">
    <name type="scientific">Salmonella enterica subsp. enterica serovar Uganda str. R8-3404</name>
    <dbReference type="NCBI Taxonomy" id="913083"/>
    <lineage>
        <taxon>Bacteria</taxon>
        <taxon>Pseudomonadati</taxon>
        <taxon>Pseudomonadota</taxon>
        <taxon>Gammaproteobacteria</taxon>
        <taxon>Enterobacterales</taxon>
        <taxon>Enterobacteriaceae</taxon>
        <taxon>Salmonella</taxon>
    </lineage>
</organism>